<name>A0A8X7S799_BRACI</name>
<accession>A0A8X7S799</accession>
<protein>
    <submittedName>
        <fullName evidence="1">Uncharacterized protein</fullName>
    </submittedName>
</protein>
<dbReference type="OrthoDB" id="1099950at2759"/>
<dbReference type="EMBL" id="JAAMPC010000008">
    <property type="protein sequence ID" value="KAG2300010.1"/>
    <property type="molecule type" value="Genomic_DNA"/>
</dbReference>
<organism evidence="1 2">
    <name type="scientific">Brassica carinata</name>
    <name type="common">Ethiopian mustard</name>
    <name type="synonym">Abyssinian cabbage</name>
    <dbReference type="NCBI Taxonomy" id="52824"/>
    <lineage>
        <taxon>Eukaryota</taxon>
        <taxon>Viridiplantae</taxon>
        <taxon>Streptophyta</taxon>
        <taxon>Embryophyta</taxon>
        <taxon>Tracheophyta</taxon>
        <taxon>Spermatophyta</taxon>
        <taxon>Magnoliopsida</taxon>
        <taxon>eudicotyledons</taxon>
        <taxon>Gunneridae</taxon>
        <taxon>Pentapetalae</taxon>
        <taxon>rosids</taxon>
        <taxon>malvids</taxon>
        <taxon>Brassicales</taxon>
        <taxon>Brassicaceae</taxon>
        <taxon>Brassiceae</taxon>
        <taxon>Brassica</taxon>
    </lineage>
</organism>
<keyword evidence="2" id="KW-1185">Reference proteome</keyword>
<comment type="caution">
    <text evidence="1">The sequence shown here is derived from an EMBL/GenBank/DDBJ whole genome shotgun (WGS) entry which is preliminary data.</text>
</comment>
<proteinExistence type="predicted"/>
<gene>
    <name evidence="1" type="ORF">Bca52824_036482</name>
</gene>
<evidence type="ECO:0000313" key="2">
    <source>
        <dbReference type="Proteomes" id="UP000886595"/>
    </source>
</evidence>
<dbReference type="Proteomes" id="UP000886595">
    <property type="component" value="Unassembled WGS sequence"/>
</dbReference>
<reference evidence="1 2" key="1">
    <citation type="submission" date="2020-02" db="EMBL/GenBank/DDBJ databases">
        <authorList>
            <person name="Ma Q."/>
            <person name="Huang Y."/>
            <person name="Song X."/>
            <person name="Pei D."/>
        </authorList>
    </citation>
    <scope>NUCLEOTIDE SEQUENCE [LARGE SCALE GENOMIC DNA]</scope>
    <source>
        <strain evidence="1">Sxm20200214</strain>
        <tissue evidence="1">Leaf</tissue>
    </source>
</reference>
<sequence length="83" mass="9877">MIYWYLLSRRISPQRDEAVKRVTVQVRDNQGKVVCYFKNCKEAKRETVVYLLDHPPSSFRSSSSAHCLHLEKCYLGLKEEKKW</sequence>
<dbReference type="AlphaFoldDB" id="A0A8X7S799"/>
<evidence type="ECO:0000313" key="1">
    <source>
        <dbReference type="EMBL" id="KAG2300010.1"/>
    </source>
</evidence>